<protein>
    <recommendedName>
        <fullName evidence="1">Schlafen AlbA-2 domain-containing protein</fullName>
    </recommendedName>
</protein>
<gene>
    <name evidence="2" type="ORF">NCTC11166_02844</name>
</gene>
<dbReference type="InterPro" id="IPR007421">
    <property type="entry name" value="Schlafen_AlbA_2_dom"/>
</dbReference>
<reference evidence="2 3" key="1">
    <citation type="submission" date="2018-06" db="EMBL/GenBank/DDBJ databases">
        <authorList>
            <consortium name="Pathogen Informatics"/>
            <person name="Doyle S."/>
        </authorList>
    </citation>
    <scope>NUCLEOTIDE SEQUENCE [LARGE SCALE GENOMIC DNA]</scope>
    <source>
        <strain evidence="2 3">NCTC11166</strain>
    </source>
</reference>
<dbReference type="Gene3D" id="3.30.950.30">
    <property type="entry name" value="Schlafen, AAA domain"/>
    <property type="match status" value="1"/>
</dbReference>
<evidence type="ECO:0000313" key="2">
    <source>
        <dbReference type="EMBL" id="SPU55447.1"/>
    </source>
</evidence>
<dbReference type="Proteomes" id="UP000251186">
    <property type="component" value="Unassembled WGS sequence"/>
</dbReference>
<feature type="domain" description="Schlafen AlbA-2" evidence="1">
    <location>
        <begin position="17"/>
        <end position="126"/>
    </location>
</feature>
<dbReference type="EMBL" id="UAQP01000014">
    <property type="protein sequence ID" value="SPU55447.1"/>
    <property type="molecule type" value="Genomic_DNA"/>
</dbReference>
<name>A0A2X1BFG2_BREVE</name>
<dbReference type="AlphaFoldDB" id="A0A2X1BFG2"/>
<dbReference type="InterPro" id="IPR038461">
    <property type="entry name" value="Schlafen_AlbA_2_dom_sf"/>
</dbReference>
<dbReference type="RefSeq" id="WP_146756765.1">
    <property type="nucleotide sequence ID" value="NZ_UAQP01000014.1"/>
</dbReference>
<proteinExistence type="predicted"/>
<organism evidence="2 3">
    <name type="scientific">Brevundimonas vesicularis</name>
    <name type="common">Pseudomonas vesicularis</name>
    <dbReference type="NCBI Taxonomy" id="41276"/>
    <lineage>
        <taxon>Bacteria</taxon>
        <taxon>Pseudomonadati</taxon>
        <taxon>Pseudomonadota</taxon>
        <taxon>Alphaproteobacteria</taxon>
        <taxon>Caulobacterales</taxon>
        <taxon>Caulobacteraceae</taxon>
        <taxon>Brevundimonas</taxon>
    </lineage>
</organism>
<sequence length="467" mass="51441">MAVHSDQIRTLVDQPVEALQVELKTWLDPRADDGIAKLVKAIFAVRNRNGGFLVVGFDDKTREPDPYTFDQPVDVVYHIDVLQGLVSRYVSPSFEIEIAFADRDGQTHPVISIPEGVQVPAVVKRDLIGPGGKKLLSEGDLYFRTFNSNGTASSARILPPDYPDLLNVCFNNREADIGRFLRRHLAGVGSAAALSSALGIESEESKLRKRAFATLDSGSDAASRAIEQRATPEQRKRIANALTMHVGLAFDPARPEALPTQEFLNKVSSSNPNYTGWPVWLDSRGFTDREDRPYVSEGMWEAIIFDLDGGWSEHVEFLRLDPRGDFALHRVMQDDLTDKVAPGTALDVILMIYRVAEVLAVGTILGRSLGWSEQSDAGFAFRWTGLEHRALRPWVNAFRSGGRSGSVSRSSSAEAYVVVPLETPAGSLAPYVRAAVAPLFSVFEGYEPSAELVETSVRKLIERKLDS</sequence>
<evidence type="ECO:0000313" key="3">
    <source>
        <dbReference type="Proteomes" id="UP000251186"/>
    </source>
</evidence>
<dbReference type="Pfam" id="PF04326">
    <property type="entry name" value="SLFN_AlbA_2"/>
    <property type="match status" value="1"/>
</dbReference>
<evidence type="ECO:0000259" key="1">
    <source>
        <dbReference type="Pfam" id="PF04326"/>
    </source>
</evidence>
<accession>A0A2X1BFG2</accession>